<dbReference type="PANTHER" id="PTHR43381">
    <property type="entry name" value="TRANSLATION INITIATION FACTOR IF-2-RELATED"/>
    <property type="match status" value="1"/>
</dbReference>
<comment type="function">
    <text evidence="8 9">One of the essential components for the initiation of protein synthesis. Protects formylmethionyl-tRNA from spontaneous hydrolysis and promotes its binding to the 30S ribosomal subunits. Also involved in the hydrolysis of GTP during the formation of the 70S ribosomal complex.</text>
</comment>
<dbReference type="GeneID" id="66457534"/>
<dbReference type="FunFam" id="2.40.30.10:FF:000008">
    <property type="entry name" value="Translation initiation factor IF-2"/>
    <property type="match status" value="1"/>
</dbReference>
<dbReference type="Gene3D" id="3.40.50.10050">
    <property type="entry name" value="Translation initiation factor IF- 2, domain 3"/>
    <property type="match status" value="1"/>
</dbReference>
<dbReference type="Proteomes" id="UP001059745">
    <property type="component" value="Chromosome 1"/>
</dbReference>
<dbReference type="InterPro" id="IPR006847">
    <property type="entry name" value="IF2_N"/>
</dbReference>
<dbReference type="InterPro" id="IPR044145">
    <property type="entry name" value="IF2_II"/>
</dbReference>
<evidence type="ECO:0000256" key="6">
    <source>
        <dbReference type="ARBA" id="ARBA00022917"/>
    </source>
</evidence>
<feature type="compositionally biased region" description="Basic and acidic residues" evidence="10">
    <location>
        <begin position="121"/>
        <end position="178"/>
    </location>
</feature>
<dbReference type="GO" id="GO:0005525">
    <property type="term" value="F:GTP binding"/>
    <property type="evidence" value="ECO:0007669"/>
    <property type="project" value="UniProtKB-KW"/>
</dbReference>
<comment type="subcellular location">
    <subcellularLocation>
        <location evidence="8">Cytoplasm</location>
    </subcellularLocation>
</comment>
<dbReference type="Pfam" id="PF08364">
    <property type="entry name" value="IF2_assoc"/>
    <property type="match status" value="1"/>
</dbReference>
<evidence type="ECO:0000256" key="8">
    <source>
        <dbReference type="HAMAP-Rule" id="MF_00100"/>
    </source>
</evidence>
<evidence type="ECO:0000313" key="16">
    <source>
        <dbReference type="Proteomes" id="UP000220629"/>
    </source>
</evidence>
<dbReference type="PROSITE" id="PS51722">
    <property type="entry name" value="G_TR_2"/>
    <property type="match status" value="1"/>
</dbReference>
<dbReference type="SUPFAM" id="SSF46955">
    <property type="entry name" value="Putative DNA-binding domain"/>
    <property type="match status" value="1"/>
</dbReference>
<feature type="region of interest" description="Disordered" evidence="10">
    <location>
        <begin position="48"/>
        <end position="402"/>
    </location>
</feature>
<dbReference type="CDD" id="cd01887">
    <property type="entry name" value="IF2_eIF5B"/>
    <property type="match status" value="1"/>
</dbReference>
<dbReference type="Pfam" id="PF04760">
    <property type="entry name" value="IF2_N"/>
    <property type="match status" value="2"/>
</dbReference>
<keyword evidence="5 8" id="KW-0547">Nucleotide-binding</keyword>
<reference evidence="14" key="4">
    <citation type="submission" date="2022-09" db="EMBL/GenBank/DDBJ databases">
        <title>Genomic of Burkholderia gladioli.</title>
        <authorList>
            <person name="Wu H."/>
        </authorList>
    </citation>
    <scope>NUCLEOTIDE SEQUENCE</scope>
    <source>
        <strain evidence="14">ZN-S4</strain>
    </source>
</reference>
<feature type="compositionally biased region" description="Low complexity" evidence="10">
    <location>
        <begin position="179"/>
        <end position="218"/>
    </location>
</feature>
<evidence type="ECO:0000256" key="1">
    <source>
        <dbReference type="ARBA" id="ARBA00007733"/>
    </source>
</evidence>
<dbReference type="GO" id="GO:0003924">
    <property type="term" value="F:GTPase activity"/>
    <property type="evidence" value="ECO:0007669"/>
    <property type="project" value="UniProtKB-UniRule"/>
</dbReference>
<name>A0A095VWQ7_BURGA</name>
<reference evidence="13" key="3">
    <citation type="submission" date="2017-09" db="EMBL/GenBank/DDBJ databases">
        <title>FDA dAtabase for Regulatory Grade micrObial Sequences (FDA-ARGOS): Supporting development and validation of Infectious Disease Dx tests.</title>
        <authorList>
            <person name="Minogue T."/>
            <person name="Wolcott M."/>
            <person name="Wasieloski L."/>
            <person name="Aguilar W."/>
            <person name="Moore D."/>
            <person name="Tallon L.J."/>
            <person name="Sadzewicz L."/>
            <person name="Ott S."/>
            <person name="Zhao X."/>
            <person name="Nagaraj S."/>
            <person name="Vavikolanu K."/>
            <person name="Aluvathingal J."/>
            <person name="Nadendla S."/>
            <person name="Sichtig H."/>
        </authorList>
    </citation>
    <scope>NUCLEOTIDE SEQUENCE</scope>
    <source>
        <strain evidence="13">FDAARGOS_390</strain>
    </source>
</reference>
<dbReference type="RefSeq" id="WP_036041284.1">
    <property type="nucleotide sequence ID" value="NZ_CADEPO010000005.1"/>
</dbReference>
<protein>
    <recommendedName>
        <fullName evidence="2 8">Translation initiation factor IF-2</fullName>
    </recommendedName>
</protein>
<evidence type="ECO:0000313" key="13">
    <source>
        <dbReference type="EMBL" id="PEH38699.1"/>
    </source>
</evidence>
<feature type="binding site" evidence="8">
    <location>
        <begin position="543"/>
        <end position="547"/>
    </location>
    <ligand>
        <name>GTP</name>
        <dbReference type="ChEBI" id="CHEBI:37565"/>
    </ligand>
</feature>
<dbReference type="FunFam" id="3.40.50.10050:FF:000001">
    <property type="entry name" value="Translation initiation factor IF-2"/>
    <property type="match status" value="1"/>
</dbReference>
<dbReference type="GO" id="GO:0005829">
    <property type="term" value="C:cytosol"/>
    <property type="evidence" value="ECO:0007669"/>
    <property type="project" value="TreeGrafter"/>
</dbReference>
<dbReference type="HAMAP" id="MF_00100_B">
    <property type="entry name" value="IF_2_B"/>
    <property type="match status" value="1"/>
</dbReference>
<organism evidence="13 16">
    <name type="scientific">Burkholderia gladioli</name>
    <name type="common">Pseudomonas marginata</name>
    <name type="synonym">Phytomonas marginata</name>
    <dbReference type="NCBI Taxonomy" id="28095"/>
    <lineage>
        <taxon>Bacteria</taxon>
        <taxon>Pseudomonadati</taxon>
        <taxon>Pseudomonadota</taxon>
        <taxon>Betaproteobacteria</taxon>
        <taxon>Burkholderiales</taxon>
        <taxon>Burkholderiaceae</taxon>
        <taxon>Burkholderia</taxon>
    </lineage>
</organism>
<proteinExistence type="inferred from homology"/>
<feature type="region of interest" description="G-domain" evidence="8">
    <location>
        <begin position="491"/>
        <end position="639"/>
    </location>
</feature>
<evidence type="ECO:0000256" key="4">
    <source>
        <dbReference type="ARBA" id="ARBA00022540"/>
    </source>
</evidence>
<dbReference type="EMBL" id="CP104214">
    <property type="protein sequence ID" value="UWX71728.1"/>
    <property type="molecule type" value="Genomic_DNA"/>
</dbReference>
<sequence length="988" mass="105998">MASNNVAQFAAELKMPAGVLLEQLQAAGVQKASEDDALSETDKARLLDHLRKSHGSSDADKRKITLTRRHTSEIKQSDATGKARTIQVEVRKKRTFVKRDDVAENGADVGQDQADDAAAEADLKRREEEARHEAELLEKQAQELRERQERLEREEADRRAREEAAEAERRRAEEEAASKRAAAAQAQAQAQQQAAAQQAAAEQEAARAQETQNAQQSAQDEERAAAERAAQREAAKKAEDAAREAADKARAEQEEIRKRREKAEAEARAIREMMATPRRAQVKAVEPPKPAEPPKAAEAKGTLHKPAKPAGEAGARPANAAAAKKPATAAPANANANTSAPGAADRNKKPAGKGGWQDDASKRRGIKTRGDSSGGVDRGWRGGPKGRGRHQDSASSFQAPSEPIVREVHVPETISVADLAHKMSVKASEVIKIMMKLGQMVTINQVLDQETAMIIVEELGHRAVAAKLDDPEALLVEGEVGVDAEQLPRPPVVTVMGHVDHGKTSLLDYIRRAKVAAGEAGGITQHIGAYHVETPRGVVTFLDTPGHEAFTAMRARGAKATDIVVLVVAADDGVMPQTKEAISHAKAGGVPIVVAINKIDKPDANPDRVKQELVAEGVVPEEYGGDSPFVAVSAKTGSGIDDLLENVLLQAEVLELKAPVEAPAKGIVIEAKLDKGKGPVATVLVQSGTLSRGDVVLAGTAYGRVRAMLDENGKPTKSAGPSIPVEIQGLSEVPGAGEEVIVLPDERKAREIALFRQGKFRDVKLAKQQAAKLESMLEQMGEGEVQNLPLIIKADVQGSQEALVQSLLKLSTDEVRVQIVHSAVGGISESDVNLATASKAVIIGFNTRADAQARKLAESNGIDIRYYNIIYDAVDEVKAAMSGMLAPEKREIITGMVEVRQVIKVPKVGLVAGCMVTDGVVKRSSSVRVLRNNVVIFTGELDSLKRFKDDVKEVKQGFECGMSIKNFNDIVEGDQFEVFEVTEVARTL</sequence>
<dbReference type="CDD" id="cd03692">
    <property type="entry name" value="mtIF2_IVc"/>
    <property type="match status" value="1"/>
</dbReference>
<dbReference type="OrthoDB" id="9811804at2"/>
<evidence type="ECO:0000256" key="3">
    <source>
        <dbReference type="ARBA" id="ARBA00022490"/>
    </source>
</evidence>
<dbReference type="CDD" id="cd03702">
    <property type="entry name" value="IF2_mtIF2_II"/>
    <property type="match status" value="1"/>
</dbReference>
<dbReference type="InterPro" id="IPR027417">
    <property type="entry name" value="P-loop_NTPase"/>
</dbReference>
<evidence type="ECO:0000256" key="2">
    <source>
        <dbReference type="ARBA" id="ARBA00020675"/>
    </source>
</evidence>
<evidence type="ECO:0000313" key="15">
    <source>
        <dbReference type="Proteomes" id="UP000029590"/>
    </source>
</evidence>
<dbReference type="InterPro" id="IPR005225">
    <property type="entry name" value="Small_GTP-bd"/>
</dbReference>
<dbReference type="NCBIfam" id="TIGR00231">
    <property type="entry name" value="small_GTP"/>
    <property type="match status" value="1"/>
</dbReference>
<evidence type="ECO:0000256" key="5">
    <source>
        <dbReference type="ARBA" id="ARBA00022741"/>
    </source>
</evidence>
<dbReference type="EMBL" id="JPGG01000018">
    <property type="protein sequence ID" value="KGC09261.1"/>
    <property type="molecule type" value="Genomic_DNA"/>
</dbReference>
<dbReference type="InterPro" id="IPR036925">
    <property type="entry name" value="TIF_IF2_dom3_sf"/>
</dbReference>
<dbReference type="SUPFAM" id="SSF52540">
    <property type="entry name" value="P-loop containing nucleoside triphosphate hydrolases"/>
    <property type="match status" value="1"/>
</dbReference>
<dbReference type="InterPro" id="IPR023115">
    <property type="entry name" value="TIF_IF2_dom3"/>
</dbReference>
<dbReference type="NCBIfam" id="TIGR00487">
    <property type="entry name" value="IF-2"/>
    <property type="match status" value="1"/>
</dbReference>
<accession>A0A095EV33</accession>
<keyword evidence="7 8" id="KW-0342">GTP-binding</keyword>
<dbReference type="Proteomes" id="UP000029590">
    <property type="component" value="Unassembled WGS sequence"/>
</dbReference>
<dbReference type="Gene3D" id="2.40.30.10">
    <property type="entry name" value="Translation factors"/>
    <property type="match status" value="2"/>
</dbReference>
<evidence type="ECO:0000256" key="7">
    <source>
        <dbReference type="ARBA" id="ARBA00023134"/>
    </source>
</evidence>
<dbReference type="InterPro" id="IPR015760">
    <property type="entry name" value="TIF_IF2"/>
</dbReference>
<feature type="binding site" evidence="8">
    <location>
        <begin position="497"/>
        <end position="504"/>
    </location>
    <ligand>
        <name>GTP</name>
        <dbReference type="ChEBI" id="CHEBI:37565"/>
    </ligand>
</feature>
<dbReference type="FunFam" id="2.40.30.10:FF:000007">
    <property type="entry name" value="Translation initiation factor IF-2"/>
    <property type="match status" value="1"/>
</dbReference>
<dbReference type="PROSITE" id="PS01176">
    <property type="entry name" value="IF2"/>
    <property type="match status" value="1"/>
</dbReference>
<feature type="compositionally biased region" description="Basic and acidic residues" evidence="10">
    <location>
        <begin position="48"/>
        <end position="63"/>
    </location>
</feature>
<dbReference type="PANTHER" id="PTHR43381:SF5">
    <property type="entry name" value="TR-TYPE G DOMAIN-CONTAINING PROTEIN"/>
    <property type="match status" value="1"/>
</dbReference>
<keyword evidence="4 8" id="KW-0396">Initiation factor</keyword>
<feature type="compositionally biased region" description="Basic and acidic residues" evidence="10">
    <location>
        <begin position="220"/>
        <end position="271"/>
    </location>
</feature>
<evidence type="ECO:0000313" key="12">
    <source>
        <dbReference type="EMBL" id="KGC09261.1"/>
    </source>
</evidence>
<dbReference type="InterPro" id="IPR000178">
    <property type="entry name" value="TF_IF2_bacterial-like"/>
</dbReference>
<dbReference type="InterPro" id="IPR000795">
    <property type="entry name" value="T_Tr_GTP-bd_dom"/>
</dbReference>
<dbReference type="Gene3D" id="3.40.50.300">
    <property type="entry name" value="P-loop containing nucleotide triphosphate hydrolases"/>
    <property type="match status" value="1"/>
</dbReference>
<dbReference type="FunFam" id="3.40.50.300:FF:000019">
    <property type="entry name" value="Translation initiation factor IF-2"/>
    <property type="match status" value="1"/>
</dbReference>
<dbReference type="Gene3D" id="3.30.56.50">
    <property type="entry name" value="Putative DNA-binding domain, N-terminal subdomain of bacterial translation initiation factor IF2"/>
    <property type="match status" value="1"/>
</dbReference>
<evidence type="ECO:0000256" key="10">
    <source>
        <dbReference type="SAM" id="MobiDB-lite"/>
    </source>
</evidence>
<dbReference type="EMBL" id="PDDY01000004">
    <property type="protein sequence ID" value="PEH38699.1"/>
    <property type="molecule type" value="Genomic_DNA"/>
</dbReference>
<dbReference type="InterPro" id="IPR053905">
    <property type="entry name" value="EF-G-like_DII"/>
</dbReference>
<dbReference type="KEGG" id="bgo:BM43_3088"/>
<dbReference type="SUPFAM" id="SSF52156">
    <property type="entry name" value="Initiation factor IF2/eIF5b, domain 3"/>
    <property type="match status" value="1"/>
</dbReference>
<feature type="binding site" evidence="8">
    <location>
        <begin position="597"/>
        <end position="600"/>
    </location>
    <ligand>
        <name>GTP</name>
        <dbReference type="ChEBI" id="CHEBI:37565"/>
    </ligand>
</feature>
<dbReference type="SUPFAM" id="SSF50447">
    <property type="entry name" value="Translation proteins"/>
    <property type="match status" value="2"/>
</dbReference>
<feature type="domain" description="Tr-type G" evidence="11">
    <location>
        <begin position="488"/>
        <end position="657"/>
    </location>
</feature>
<dbReference type="Proteomes" id="UP000220629">
    <property type="component" value="Unassembled WGS sequence"/>
</dbReference>
<dbReference type="InterPro" id="IPR013575">
    <property type="entry name" value="IF2_assoc_dom_bac"/>
</dbReference>
<reference evidence="12 15" key="1">
    <citation type="submission" date="2014-04" db="EMBL/GenBank/DDBJ databases">
        <authorList>
            <person name="Bishop-Lilly K.A."/>
            <person name="Broomall S.M."/>
            <person name="Chain P.S."/>
            <person name="Chertkov O."/>
            <person name="Coyne S.R."/>
            <person name="Daligault H.E."/>
            <person name="Davenport K.W."/>
            <person name="Erkkila T."/>
            <person name="Frey K.G."/>
            <person name="Gibbons H.S."/>
            <person name="Gu W."/>
            <person name="Jaissle J."/>
            <person name="Johnson S.L."/>
            <person name="Koroleva G.I."/>
            <person name="Ladner J.T."/>
            <person name="Lo C.-C."/>
            <person name="Minogue T.D."/>
            <person name="Munk C."/>
            <person name="Palacios G.F."/>
            <person name="Redden C.L."/>
            <person name="Rosenzweig C.N."/>
            <person name="Scholz M.B."/>
            <person name="Teshima H."/>
            <person name="Xu Y."/>
        </authorList>
    </citation>
    <scope>NUCLEOTIDE SEQUENCE [LARGE SCALE GENOMIC DNA]</scope>
    <source>
        <strain evidence="12">Gladioli</strain>
        <strain evidence="15">gladioli</strain>
    </source>
</reference>
<reference evidence="16" key="2">
    <citation type="submission" date="2017-09" db="EMBL/GenBank/DDBJ databases">
        <title>FDA dAtabase for Regulatory Grade micrObial Sequences (FDA-ARGOS): Supporting development and validation of Infectious Disease Dx tests.</title>
        <authorList>
            <person name="Minogue T."/>
            <person name="Wolcott M."/>
            <person name="Wasieloski L."/>
            <person name="Aguilar W."/>
            <person name="Moore D."/>
            <person name="Tallon L."/>
            <person name="Sadzewicz L."/>
            <person name="Ott S."/>
            <person name="Zhao X."/>
            <person name="Nagaraj S."/>
            <person name="Vavikolanu K."/>
            <person name="Aluvathingal J."/>
            <person name="Nadendla S."/>
            <person name="Sichtig H."/>
        </authorList>
    </citation>
    <scope>NUCLEOTIDE SEQUENCE [LARGE SCALE GENOMIC DNA]</scope>
    <source>
        <strain evidence="16">FDAARGOS_390</strain>
    </source>
</reference>
<feature type="compositionally biased region" description="Low complexity" evidence="10">
    <location>
        <begin position="309"/>
        <end position="344"/>
    </location>
</feature>
<keyword evidence="6 8" id="KW-0648">Protein biosynthesis</keyword>
<accession>A0A095VWQ7</accession>
<dbReference type="Pfam" id="PF11987">
    <property type="entry name" value="IF-2"/>
    <property type="match status" value="1"/>
</dbReference>
<dbReference type="InterPro" id="IPR009061">
    <property type="entry name" value="DNA-bd_dom_put_sf"/>
</dbReference>
<comment type="similarity">
    <text evidence="1 8 9">Belongs to the TRAFAC class translation factor GTPase superfamily. Classic translation factor GTPase family. IF-2 subfamily.</text>
</comment>
<dbReference type="Pfam" id="PF22042">
    <property type="entry name" value="EF-G_D2"/>
    <property type="match status" value="1"/>
</dbReference>
<evidence type="ECO:0000313" key="14">
    <source>
        <dbReference type="EMBL" id="UWX71728.1"/>
    </source>
</evidence>
<dbReference type="Pfam" id="PF00009">
    <property type="entry name" value="GTP_EFTU"/>
    <property type="match status" value="1"/>
</dbReference>
<evidence type="ECO:0000256" key="9">
    <source>
        <dbReference type="RuleBase" id="RU000644"/>
    </source>
</evidence>
<dbReference type="InterPro" id="IPR009000">
    <property type="entry name" value="Transl_B-barrel_sf"/>
</dbReference>
<dbReference type="AlphaFoldDB" id="A0A095VWQ7"/>
<dbReference type="GO" id="GO:0003743">
    <property type="term" value="F:translation initiation factor activity"/>
    <property type="evidence" value="ECO:0007669"/>
    <property type="project" value="UniProtKB-UniRule"/>
</dbReference>
<gene>
    <name evidence="8 12" type="primary">infB</name>
    <name evidence="13" type="ORF">CRM94_30600</name>
    <name evidence="12" type="ORF">DM48_5757</name>
    <name evidence="14" type="ORF">NYZ96_08280</name>
</gene>
<feature type="compositionally biased region" description="Gly residues" evidence="10">
    <location>
        <begin position="372"/>
        <end position="385"/>
    </location>
</feature>
<keyword evidence="3 8" id="KW-0963">Cytoplasm</keyword>
<evidence type="ECO:0000259" key="11">
    <source>
        <dbReference type="PROSITE" id="PS51722"/>
    </source>
</evidence>